<dbReference type="RefSeq" id="WP_009259783.1">
    <property type="nucleotide sequence ID" value="NZ_WKPR01000011.1"/>
</dbReference>
<evidence type="ECO:0000313" key="1">
    <source>
        <dbReference type="EMBL" id="MSB20284.1"/>
    </source>
</evidence>
<name>A0A6I2R112_FLAPL</name>
<dbReference type="EMBL" id="WKPR01000011">
    <property type="protein sequence ID" value="MSB20284.1"/>
    <property type="molecule type" value="Genomic_DNA"/>
</dbReference>
<dbReference type="Proteomes" id="UP000434475">
    <property type="component" value="Unassembled WGS sequence"/>
</dbReference>
<organism evidence="1 2">
    <name type="scientific">Flavonifractor plautii</name>
    <name type="common">Fusobacterium plautii</name>
    <dbReference type="NCBI Taxonomy" id="292800"/>
    <lineage>
        <taxon>Bacteria</taxon>
        <taxon>Bacillati</taxon>
        <taxon>Bacillota</taxon>
        <taxon>Clostridia</taxon>
        <taxon>Eubacteriales</taxon>
        <taxon>Oscillospiraceae</taxon>
        <taxon>Flavonifractor</taxon>
    </lineage>
</organism>
<gene>
    <name evidence="1" type="ORF">GKE97_12210</name>
</gene>
<reference evidence="1 2" key="1">
    <citation type="journal article" date="2019" name="Nat. Med.">
        <title>A library of human gut bacterial isolates paired with longitudinal multiomics data enables mechanistic microbiome research.</title>
        <authorList>
            <person name="Poyet M."/>
            <person name="Groussin M."/>
            <person name="Gibbons S.M."/>
            <person name="Avila-Pacheco J."/>
            <person name="Jiang X."/>
            <person name="Kearney S.M."/>
            <person name="Perrotta A.R."/>
            <person name="Berdy B."/>
            <person name="Zhao S."/>
            <person name="Lieberman T.D."/>
            <person name="Swanson P.K."/>
            <person name="Smith M."/>
            <person name="Roesemann S."/>
            <person name="Alexander J.E."/>
            <person name="Rich S.A."/>
            <person name="Livny J."/>
            <person name="Vlamakis H."/>
            <person name="Clish C."/>
            <person name="Bullock K."/>
            <person name="Deik A."/>
            <person name="Scott J."/>
            <person name="Pierce K.A."/>
            <person name="Xavier R.J."/>
            <person name="Alm E.J."/>
        </authorList>
    </citation>
    <scope>NUCLEOTIDE SEQUENCE [LARGE SCALE GENOMIC DNA]</scope>
    <source>
        <strain evidence="1 2">BIOML-A2</strain>
    </source>
</reference>
<dbReference type="InterPro" id="IPR026989">
    <property type="entry name" value="TnpV"/>
</dbReference>
<evidence type="ECO:0000313" key="2">
    <source>
        <dbReference type="Proteomes" id="UP000434475"/>
    </source>
</evidence>
<comment type="caution">
    <text evidence="1">The sequence shown here is derived from an EMBL/GenBank/DDBJ whole genome shotgun (WGS) entry which is preliminary data.</text>
</comment>
<sequence>MENTLTYTRNGDYLIPNLKLDKQPEKPLGKYGRMRRAYLKENRPLLYNQFLLNGTLYPHLLEIEETASQRLEQMMSQLLEKDPAPDKKQSAMAWVQHMNALKAQAEEVILTELINS</sequence>
<proteinExistence type="predicted"/>
<dbReference type="AlphaFoldDB" id="A0A6I2R112"/>
<dbReference type="Pfam" id="PF14198">
    <property type="entry name" value="TnpV"/>
    <property type="match status" value="1"/>
</dbReference>
<accession>A0A6I2R112</accession>
<protein>
    <submittedName>
        <fullName evidence="1">TnpV protein</fullName>
    </submittedName>
</protein>